<dbReference type="Pfam" id="PF00857">
    <property type="entry name" value="Isochorismatase"/>
    <property type="match status" value="1"/>
</dbReference>
<dbReference type="InterPro" id="IPR036380">
    <property type="entry name" value="Isochorismatase-like_sf"/>
</dbReference>
<dbReference type="PANTHER" id="PTHR43540">
    <property type="entry name" value="PEROXYUREIDOACRYLATE/UREIDOACRYLATE AMIDOHYDROLASE-RELATED"/>
    <property type="match status" value="1"/>
</dbReference>
<dbReference type="Gene3D" id="3.40.50.850">
    <property type="entry name" value="Isochorismatase-like"/>
    <property type="match status" value="1"/>
</dbReference>
<dbReference type="GO" id="GO:0016787">
    <property type="term" value="F:hydrolase activity"/>
    <property type="evidence" value="ECO:0007669"/>
    <property type="project" value="UniProtKB-KW"/>
</dbReference>
<sequence length="210" mass="21864">MSDELTQNYAGAFDGHLPFGRRPALLVIDLVLAYTTPGSPLYAGPGIADVMACTERLVGAARAAGVPVIFTNVEYTPGGADGGVFYRKVPALRLFERGAPLGAFPPTLAPRDGEVVITKRYASAFFATPLAALLTAQGIDTVLLAGVSTSGCVRASALDACQHGFLPFVVRDACGDRHPAPHEANLFDLQAKYAEVIGEAQALAHLAALG</sequence>
<evidence type="ECO:0000313" key="4">
    <source>
        <dbReference type="Proteomes" id="UP000551327"/>
    </source>
</evidence>
<evidence type="ECO:0000256" key="1">
    <source>
        <dbReference type="ARBA" id="ARBA00022801"/>
    </source>
</evidence>
<dbReference type="AlphaFoldDB" id="A0A7X1FVZ4"/>
<dbReference type="CDD" id="cd01015">
    <property type="entry name" value="CSHase"/>
    <property type="match status" value="1"/>
</dbReference>
<name>A0A7X1FVZ4_9SPHN</name>
<accession>A0A7X1FVZ4</accession>
<proteinExistence type="predicted"/>
<dbReference type="SUPFAM" id="SSF52499">
    <property type="entry name" value="Isochorismatase-like hydrolases"/>
    <property type="match status" value="1"/>
</dbReference>
<protein>
    <submittedName>
        <fullName evidence="3">Isochorismatase family protein</fullName>
    </submittedName>
</protein>
<gene>
    <name evidence="3" type="ORF">H7F53_02285</name>
</gene>
<evidence type="ECO:0000313" key="3">
    <source>
        <dbReference type="EMBL" id="MBC2667971.1"/>
    </source>
</evidence>
<evidence type="ECO:0000259" key="2">
    <source>
        <dbReference type="Pfam" id="PF00857"/>
    </source>
</evidence>
<dbReference type="EMBL" id="JACLAX010000002">
    <property type="protein sequence ID" value="MBC2667971.1"/>
    <property type="molecule type" value="Genomic_DNA"/>
</dbReference>
<keyword evidence="1" id="KW-0378">Hydrolase</keyword>
<dbReference type="InterPro" id="IPR000868">
    <property type="entry name" value="Isochorismatase-like_dom"/>
</dbReference>
<comment type="caution">
    <text evidence="3">The sequence shown here is derived from an EMBL/GenBank/DDBJ whole genome shotgun (WGS) entry which is preliminary data.</text>
</comment>
<dbReference type="InterPro" id="IPR050272">
    <property type="entry name" value="Isochorismatase-like_hydrls"/>
</dbReference>
<dbReference type="Proteomes" id="UP000551327">
    <property type="component" value="Unassembled WGS sequence"/>
</dbReference>
<feature type="domain" description="Isochorismatase-like" evidence="2">
    <location>
        <begin position="24"/>
        <end position="199"/>
    </location>
</feature>
<reference evidence="3 4" key="1">
    <citation type="submission" date="2020-08" db="EMBL/GenBank/DDBJ databases">
        <title>The genome sequence of type strain Novosphingobium piscinae KCTC 42194.</title>
        <authorList>
            <person name="Liu Y."/>
        </authorList>
    </citation>
    <scope>NUCLEOTIDE SEQUENCE [LARGE SCALE GENOMIC DNA]</scope>
    <source>
        <strain evidence="3 4">KCTC 42194</strain>
    </source>
</reference>
<keyword evidence="4" id="KW-1185">Reference proteome</keyword>
<dbReference type="PANTHER" id="PTHR43540:SF1">
    <property type="entry name" value="ISOCHORISMATASE HYDROLASE"/>
    <property type="match status" value="1"/>
</dbReference>
<organism evidence="3 4">
    <name type="scientific">Novosphingobium piscinae</name>
    <dbReference type="NCBI Taxonomy" id="1507448"/>
    <lineage>
        <taxon>Bacteria</taxon>
        <taxon>Pseudomonadati</taxon>
        <taxon>Pseudomonadota</taxon>
        <taxon>Alphaproteobacteria</taxon>
        <taxon>Sphingomonadales</taxon>
        <taxon>Sphingomonadaceae</taxon>
        <taxon>Novosphingobium</taxon>
    </lineage>
</organism>
<dbReference type="RefSeq" id="WP_185677870.1">
    <property type="nucleotide sequence ID" value="NZ_JACLAX010000002.1"/>
</dbReference>